<evidence type="ECO:0000313" key="6">
    <source>
        <dbReference type="Proteomes" id="UP000517916"/>
    </source>
</evidence>
<keyword evidence="3" id="KW-0732">Signal</keyword>
<dbReference type="SUPFAM" id="SSF53822">
    <property type="entry name" value="Periplasmic binding protein-like I"/>
    <property type="match status" value="1"/>
</dbReference>
<comment type="caution">
    <text evidence="5">The sequence shown here is derived from an EMBL/GenBank/DDBJ whole genome shotgun (WGS) entry which is preliminary data.</text>
</comment>
<keyword evidence="5" id="KW-0813">Transport</keyword>
<feature type="chain" id="PRO_5046973105" evidence="3">
    <location>
        <begin position="31"/>
        <end position="333"/>
    </location>
</feature>
<evidence type="ECO:0000256" key="3">
    <source>
        <dbReference type="SAM" id="SignalP"/>
    </source>
</evidence>
<evidence type="ECO:0000256" key="2">
    <source>
        <dbReference type="ARBA" id="ARBA00007639"/>
    </source>
</evidence>
<sequence>MLSRKAKRVLRGLSAAAGVLVLAACTGPTAADPAGGTANATGSATAGGPMHIAVVTHGTAGDAFWNVVKNGATDAGKQLAVNVDYNSDGDPGAQSKLIDNAVAQKVDGLVVSMANPDALKSSVQRAVKAGIPVVTINSGQAQSASYGAIAHVGQDEAIAGRQAGARLKSEGRTKLLCVIHEAGNVGLNQRCDGAKQGFGGQASTLQVDISNPTDVEARIKGALQTDSSIDAVLTLNPQVALSAANAVRDSNAKAVVSTFDLNADVVNAIKAGQVDFAVDQQQYEQGYLPIVMLKLYHDNANTVGGGQPVLTGPGFVDKSNVDKVAQYASRGTR</sequence>
<dbReference type="RefSeq" id="WP_182839514.1">
    <property type="nucleotide sequence ID" value="NZ_BAAABQ010000089.1"/>
</dbReference>
<gene>
    <name evidence="5" type="ORF">BC739_006903</name>
</gene>
<accession>A0ABR6BSL4</accession>
<feature type="domain" description="Periplasmic binding protein" evidence="4">
    <location>
        <begin position="52"/>
        <end position="295"/>
    </location>
</feature>
<dbReference type="CDD" id="cd06312">
    <property type="entry name" value="PBP1_ABC_sugar_binding-like"/>
    <property type="match status" value="1"/>
</dbReference>
<evidence type="ECO:0000313" key="5">
    <source>
        <dbReference type="EMBL" id="MBA8929685.1"/>
    </source>
</evidence>
<reference evidence="5 6" key="1">
    <citation type="submission" date="2020-08" db="EMBL/GenBank/DDBJ databases">
        <title>Genomic Encyclopedia of Archaeal and Bacterial Type Strains, Phase II (KMG-II): from individual species to whole genera.</title>
        <authorList>
            <person name="Goeker M."/>
        </authorList>
    </citation>
    <scope>NUCLEOTIDE SEQUENCE [LARGE SCALE GENOMIC DNA]</scope>
    <source>
        <strain evidence="5 6">DSM 43850</strain>
    </source>
</reference>
<dbReference type="PANTHER" id="PTHR30036:SF7">
    <property type="entry name" value="ABC TRANSPORTER PERIPLASMIC-BINDING PROTEIN YPHF"/>
    <property type="match status" value="1"/>
</dbReference>
<dbReference type="EMBL" id="JACJID010000005">
    <property type="protein sequence ID" value="MBA8929685.1"/>
    <property type="molecule type" value="Genomic_DNA"/>
</dbReference>
<dbReference type="PANTHER" id="PTHR30036">
    <property type="entry name" value="D-XYLOSE-BINDING PERIPLASMIC PROTEIN"/>
    <property type="match status" value="1"/>
</dbReference>
<dbReference type="Pfam" id="PF13407">
    <property type="entry name" value="Peripla_BP_4"/>
    <property type="match status" value="1"/>
</dbReference>
<organism evidence="5 6">
    <name type="scientific">Kutzneria viridogrisea</name>
    <dbReference type="NCBI Taxonomy" id="47990"/>
    <lineage>
        <taxon>Bacteria</taxon>
        <taxon>Bacillati</taxon>
        <taxon>Actinomycetota</taxon>
        <taxon>Actinomycetes</taxon>
        <taxon>Pseudonocardiales</taxon>
        <taxon>Pseudonocardiaceae</taxon>
        <taxon>Kutzneria</taxon>
    </lineage>
</organism>
<dbReference type="InterPro" id="IPR025997">
    <property type="entry name" value="SBP_2_dom"/>
</dbReference>
<evidence type="ECO:0000259" key="4">
    <source>
        <dbReference type="Pfam" id="PF13407"/>
    </source>
</evidence>
<keyword evidence="5" id="KW-0762">Sugar transport</keyword>
<protein>
    <submittedName>
        <fullName evidence="5">Simple sugar transport system substrate-binding protein</fullName>
    </submittedName>
</protein>
<keyword evidence="6" id="KW-1185">Reference proteome</keyword>
<evidence type="ECO:0000256" key="1">
    <source>
        <dbReference type="ARBA" id="ARBA00004196"/>
    </source>
</evidence>
<dbReference type="Gene3D" id="3.40.50.2300">
    <property type="match status" value="2"/>
</dbReference>
<dbReference type="PROSITE" id="PS51257">
    <property type="entry name" value="PROKAR_LIPOPROTEIN"/>
    <property type="match status" value="1"/>
</dbReference>
<dbReference type="Proteomes" id="UP000517916">
    <property type="component" value="Unassembled WGS sequence"/>
</dbReference>
<name>A0ABR6BSL4_9PSEU</name>
<dbReference type="InterPro" id="IPR028082">
    <property type="entry name" value="Peripla_BP_I"/>
</dbReference>
<comment type="similarity">
    <text evidence="2">Belongs to the bacterial solute-binding protein 2 family.</text>
</comment>
<feature type="signal peptide" evidence="3">
    <location>
        <begin position="1"/>
        <end position="30"/>
    </location>
</feature>
<comment type="subcellular location">
    <subcellularLocation>
        <location evidence="1">Cell envelope</location>
    </subcellularLocation>
</comment>
<proteinExistence type="inferred from homology"/>
<dbReference type="InterPro" id="IPR050555">
    <property type="entry name" value="Bact_Solute-Bind_Prot2"/>
</dbReference>